<feature type="repeat" description="TPR" evidence="10">
    <location>
        <begin position="109"/>
        <end position="142"/>
    </location>
</feature>
<evidence type="ECO:0000313" key="13">
    <source>
        <dbReference type="EMBL" id="KAG1824759.1"/>
    </source>
</evidence>
<comment type="similarity">
    <text evidence="9">Belongs to the Tom70 family.</text>
</comment>
<keyword evidence="5 10" id="KW-0802">TPR repeat</keyword>
<protein>
    <submittedName>
        <fullName evidence="13">ADP/ATP carrier receptor</fullName>
    </submittedName>
</protein>
<evidence type="ECO:0000256" key="7">
    <source>
        <dbReference type="ARBA" id="ARBA00023128"/>
    </source>
</evidence>
<comment type="caution">
    <text evidence="13">The sequence shown here is derived from an EMBL/GenBank/DDBJ whole genome shotgun (WGS) entry which is preliminary data.</text>
</comment>
<feature type="repeat" description="TPR" evidence="10">
    <location>
        <begin position="378"/>
        <end position="411"/>
    </location>
</feature>
<dbReference type="InterPro" id="IPR019734">
    <property type="entry name" value="TPR_rpt"/>
</dbReference>
<dbReference type="AlphaFoldDB" id="A0A9P7JIZ6"/>
<gene>
    <name evidence="13" type="ORF">BJ212DRAFT_1322234</name>
</gene>
<dbReference type="PANTHER" id="PTHR46208:SF1">
    <property type="entry name" value="MITOCHONDRIAL IMPORT RECEPTOR SUBUNIT TOM70"/>
    <property type="match status" value="1"/>
</dbReference>
<dbReference type="EMBL" id="JABBWG010000003">
    <property type="protein sequence ID" value="KAG1824759.1"/>
    <property type="molecule type" value="Genomic_DNA"/>
</dbReference>
<evidence type="ECO:0000256" key="2">
    <source>
        <dbReference type="ARBA" id="ARBA00022692"/>
    </source>
</evidence>
<dbReference type="Pfam" id="PF13414">
    <property type="entry name" value="TPR_11"/>
    <property type="match status" value="1"/>
</dbReference>
<dbReference type="GO" id="GO:0008320">
    <property type="term" value="F:protein transmembrane transporter activity"/>
    <property type="evidence" value="ECO:0007669"/>
    <property type="project" value="TreeGrafter"/>
</dbReference>
<keyword evidence="7" id="KW-0496">Mitochondrion</keyword>
<dbReference type="PROSITE" id="PS50005">
    <property type="entry name" value="TPR"/>
    <property type="match status" value="4"/>
</dbReference>
<evidence type="ECO:0000256" key="8">
    <source>
        <dbReference type="ARBA" id="ARBA00023136"/>
    </source>
</evidence>
<proteinExistence type="inferred from homology"/>
<evidence type="ECO:0000256" key="6">
    <source>
        <dbReference type="ARBA" id="ARBA00022989"/>
    </source>
</evidence>
<feature type="region of interest" description="Disordered" evidence="11">
    <location>
        <begin position="43"/>
        <end position="74"/>
    </location>
</feature>
<evidence type="ECO:0000256" key="10">
    <source>
        <dbReference type="PROSITE-ProRule" id="PRU00339"/>
    </source>
</evidence>
<evidence type="ECO:0000256" key="1">
    <source>
        <dbReference type="ARBA" id="ARBA00004572"/>
    </source>
</evidence>
<evidence type="ECO:0000256" key="9">
    <source>
        <dbReference type="ARBA" id="ARBA00038030"/>
    </source>
</evidence>
<dbReference type="Pfam" id="PF14559">
    <property type="entry name" value="TPR_19"/>
    <property type="match status" value="1"/>
</dbReference>
<feature type="compositionally biased region" description="Basic residues" evidence="11">
    <location>
        <begin position="57"/>
        <end position="68"/>
    </location>
</feature>
<dbReference type="PANTHER" id="PTHR46208">
    <property type="entry name" value="MITOCHONDRIAL IMPORT RECEPTOR SUBUNIT TOM70"/>
    <property type="match status" value="1"/>
</dbReference>
<accession>A0A9P7JIZ6</accession>
<evidence type="ECO:0000256" key="3">
    <source>
        <dbReference type="ARBA" id="ARBA00022737"/>
    </source>
</evidence>
<feature type="repeat" description="TPR" evidence="10">
    <location>
        <begin position="446"/>
        <end position="479"/>
    </location>
</feature>
<dbReference type="GeneID" id="64628473"/>
<keyword evidence="3" id="KW-0677">Repeat</keyword>
<name>A0A9P7JIZ6_9AGAM</name>
<dbReference type="RefSeq" id="XP_041198476.1">
    <property type="nucleotide sequence ID" value="XM_041334456.1"/>
</dbReference>
<dbReference type="GO" id="GO:0030150">
    <property type="term" value="P:protein import into mitochondrial matrix"/>
    <property type="evidence" value="ECO:0007669"/>
    <property type="project" value="TreeGrafter"/>
</dbReference>
<evidence type="ECO:0000256" key="5">
    <source>
        <dbReference type="ARBA" id="ARBA00022803"/>
    </source>
</evidence>
<evidence type="ECO:0000256" key="11">
    <source>
        <dbReference type="SAM" id="MobiDB-lite"/>
    </source>
</evidence>
<evidence type="ECO:0000313" key="14">
    <source>
        <dbReference type="Proteomes" id="UP000807769"/>
    </source>
</evidence>
<dbReference type="InterPro" id="IPR011990">
    <property type="entry name" value="TPR-like_helical_dom_sf"/>
</dbReference>
<keyword evidence="6 12" id="KW-1133">Transmembrane helix</keyword>
<dbReference type="OrthoDB" id="2942533at2759"/>
<evidence type="ECO:0000256" key="4">
    <source>
        <dbReference type="ARBA" id="ARBA00022787"/>
    </source>
</evidence>
<keyword evidence="13" id="KW-0675">Receptor</keyword>
<keyword evidence="14" id="KW-1185">Reference proteome</keyword>
<dbReference type="SMART" id="SM00028">
    <property type="entry name" value="TPR"/>
    <property type="match status" value="10"/>
</dbReference>
<keyword evidence="2 12" id="KW-0812">Transmembrane</keyword>
<feature type="transmembrane region" description="Helical" evidence="12">
    <location>
        <begin position="23"/>
        <end position="42"/>
    </location>
</feature>
<sequence>MATTSSTSYFERIQNFVADNKKAVVIGAAATALAVGGVAYYASTSRGPGSDSEKGKTRDKKKSSKKRKTVNDADGPILEEIKPKVADEEDVLSAEEIAGMSAEERTKLAGTLKTRGNTLYQNRKFQQAVDMYTRAIQVATKSEPVYYSNRAACYMNMTPPKYELAVQDCDEALRADDSYVKALNRRGNALEALSRDEEALRDFTAATILDKFQNELAAQAVERVLKKIATAKAAIILTTREPRLPSFTFVSAYFGAFRVRPLPILPENPSTGDNTLILALQALEAADYAHAVSLVNEAMEQGISWEIGKAEALNLRGTFKFLMGDVSGAKDDLYESVKILPSSTQSWVKIASVHMERGEGAKAFECFEEAIKHNPQDPDIYYHRGQVLFITHEFKEAADNYAKSSELDDTFVFSHIQLAVALYKMGELARSMATFRRTMTNFPQRSEPQNYYGELLLDQQRFMEAVDKFDRAVELERAKPPPMNVLPLVNKGLAIYQWKQDITAAEQCCDEALRIDPECEPAVATLAQLLLQQSKIDRAVEMFKRQAELARSEPELINALTYQYASTAQLEFTRNYPAMAEQLAQIARSMAM</sequence>
<feature type="repeat" description="TPR" evidence="10">
    <location>
        <begin position="344"/>
        <end position="377"/>
    </location>
</feature>
<comment type="subcellular location">
    <subcellularLocation>
        <location evidence="1">Mitochondrion outer membrane</location>
        <topology evidence="1">Single-pass membrane protein</topology>
    </subcellularLocation>
</comment>
<dbReference type="Gene3D" id="1.25.40.10">
    <property type="entry name" value="Tetratricopeptide repeat domain"/>
    <property type="match status" value="2"/>
</dbReference>
<organism evidence="13 14">
    <name type="scientific">Suillus subaureus</name>
    <dbReference type="NCBI Taxonomy" id="48587"/>
    <lineage>
        <taxon>Eukaryota</taxon>
        <taxon>Fungi</taxon>
        <taxon>Dikarya</taxon>
        <taxon>Basidiomycota</taxon>
        <taxon>Agaricomycotina</taxon>
        <taxon>Agaricomycetes</taxon>
        <taxon>Agaricomycetidae</taxon>
        <taxon>Boletales</taxon>
        <taxon>Suillineae</taxon>
        <taxon>Suillaceae</taxon>
        <taxon>Suillus</taxon>
    </lineage>
</organism>
<dbReference type="Proteomes" id="UP000807769">
    <property type="component" value="Unassembled WGS sequence"/>
</dbReference>
<dbReference type="GO" id="GO:0045039">
    <property type="term" value="P:protein insertion into mitochondrial inner membrane"/>
    <property type="evidence" value="ECO:0007669"/>
    <property type="project" value="TreeGrafter"/>
</dbReference>
<dbReference type="GO" id="GO:0030943">
    <property type="term" value="F:mitochondrion targeting sequence binding"/>
    <property type="evidence" value="ECO:0007669"/>
    <property type="project" value="TreeGrafter"/>
</dbReference>
<keyword evidence="4" id="KW-1000">Mitochondrion outer membrane</keyword>
<keyword evidence="8 12" id="KW-0472">Membrane</keyword>
<dbReference type="GO" id="GO:0005741">
    <property type="term" value="C:mitochondrial outer membrane"/>
    <property type="evidence" value="ECO:0007669"/>
    <property type="project" value="UniProtKB-SubCell"/>
</dbReference>
<evidence type="ECO:0000256" key="12">
    <source>
        <dbReference type="SAM" id="Phobius"/>
    </source>
</evidence>
<dbReference type="SUPFAM" id="SSF48452">
    <property type="entry name" value="TPR-like"/>
    <property type="match status" value="2"/>
</dbReference>
<dbReference type="Pfam" id="PF13432">
    <property type="entry name" value="TPR_16"/>
    <property type="match status" value="1"/>
</dbReference>
<reference evidence="13" key="1">
    <citation type="journal article" date="2020" name="New Phytol.">
        <title>Comparative genomics reveals dynamic genome evolution in host specialist ectomycorrhizal fungi.</title>
        <authorList>
            <person name="Lofgren L.A."/>
            <person name="Nguyen N.H."/>
            <person name="Vilgalys R."/>
            <person name="Ruytinx J."/>
            <person name="Liao H.L."/>
            <person name="Branco S."/>
            <person name="Kuo A."/>
            <person name="LaButti K."/>
            <person name="Lipzen A."/>
            <person name="Andreopoulos W."/>
            <person name="Pangilinan J."/>
            <person name="Riley R."/>
            <person name="Hundley H."/>
            <person name="Na H."/>
            <person name="Barry K."/>
            <person name="Grigoriev I.V."/>
            <person name="Stajich J.E."/>
            <person name="Kennedy P.G."/>
        </authorList>
    </citation>
    <scope>NUCLEOTIDE SEQUENCE</scope>
    <source>
        <strain evidence="13">MN1</strain>
    </source>
</reference>